<name>A0A1X9MLV1_9BACI</name>
<gene>
    <name evidence="1" type="ORF">BkAM31D_20070</name>
</gene>
<dbReference type="AlphaFoldDB" id="A0A1X9MLV1"/>
<accession>A0A1X9MLV1</accession>
<dbReference type="Pfam" id="PF13076">
    <property type="entry name" value="Fur_reg_FbpA"/>
    <property type="match status" value="1"/>
</dbReference>
<evidence type="ECO:0008006" key="3">
    <source>
        <dbReference type="Google" id="ProtNLM"/>
    </source>
</evidence>
<dbReference type="KEGG" id="bkw:BkAM31D_20070"/>
<organism evidence="1 2">
    <name type="scientific">Halalkalibacter krulwichiae</name>
    <dbReference type="NCBI Taxonomy" id="199441"/>
    <lineage>
        <taxon>Bacteria</taxon>
        <taxon>Bacillati</taxon>
        <taxon>Bacillota</taxon>
        <taxon>Bacilli</taxon>
        <taxon>Bacillales</taxon>
        <taxon>Bacillaceae</taxon>
        <taxon>Halalkalibacter</taxon>
    </lineage>
</organism>
<reference evidence="1 2" key="1">
    <citation type="submission" date="2017-04" db="EMBL/GenBank/DDBJ databases">
        <title>Bacillus krulwichiae AM31D Genome sequencing and assembly.</title>
        <authorList>
            <person name="Krulwich T.A."/>
            <person name="Anastor L."/>
            <person name="Ehrlich R."/>
            <person name="Ehrlich G.D."/>
            <person name="Janto B."/>
        </authorList>
    </citation>
    <scope>NUCLEOTIDE SEQUENCE [LARGE SCALE GENOMIC DNA]</scope>
    <source>
        <strain evidence="1 2">AM31D</strain>
    </source>
</reference>
<keyword evidence="2" id="KW-1185">Reference proteome</keyword>
<dbReference type="EMBL" id="CP020814">
    <property type="protein sequence ID" value="ARK31952.1"/>
    <property type="molecule type" value="Genomic_DNA"/>
</dbReference>
<dbReference type="Proteomes" id="UP000193006">
    <property type="component" value="Chromosome"/>
</dbReference>
<evidence type="ECO:0000313" key="2">
    <source>
        <dbReference type="Proteomes" id="UP000193006"/>
    </source>
</evidence>
<evidence type="ECO:0000313" key="1">
    <source>
        <dbReference type="EMBL" id="ARK31952.1"/>
    </source>
</evidence>
<proteinExistence type="predicted"/>
<dbReference type="InterPro" id="IPR025072">
    <property type="entry name" value="Fur_reg_FbpA"/>
</dbReference>
<protein>
    <recommendedName>
        <fullName evidence="3">Fur-regulated basic protein FbpA</fullName>
    </recommendedName>
</protein>
<sequence length="53" mass="6194">MSFATQPLDKDTIIDTLLQHQLFKMPDGRQLYEATEVELQKLFYSELGDPYTN</sequence>
<dbReference type="RefSeq" id="WP_157076854.1">
    <property type="nucleotide sequence ID" value="NZ_CP020814.1"/>
</dbReference>